<accession>A0A6A4VLQ6</accession>
<evidence type="ECO:0000313" key="2">
    <source>
        <dbReference type="EMBL" id="KAF0295025.1"/>
    </source>
</evidence>
<feature type="compositionally biased region" description="Low complexity" evidence="1">
    <location>
        <begin position="418"/>
        <end position="444"/>
    </location>
</feature>
<dbReference type="SMART" id="SM00248">
    <property type="entry name" value="ANK"/>
    <property type="match status" value="3"/>
</dbReference>
<evidence type="ECO:0000256" key="1">
    <source>
        <dbReference type="SAM" id="MobiDB-lite"/>
    </source>
</evidence>
<dbReference type="InterPro" id="IPR036770">
    <property type="entry name" value="Ankyrin_rpt-contain_sf"/>
</dbReference>
<feature type="region of interest" description="Disordered" evidence="1">
    <location>
        <begin position="609"/>
        <end position="664"/>
    </location>
</feature>
<dbReference type="AlphaFoldDB" id="A0A6A4VLQ6"/>
<proteinExistence type="predicted"/>
<evidence type="ECO:0000313" key="3">
    <source>
        <dbReference type="Proteomes" id="UP000440578"/>
    </source>
</evidence>
<dbReference type="InterPro" id="IPR002110">
    <property type="entry name" value="Ankyrin_rpt"/>
</dbReference>
<feature type="compositionally biased region" description="Basic and acidic residues" evidence="1">
    <location>
        <begin position="446"/>
        <end position="474"/>
    </location>
</feature>
<protein>
    <submittedName>
        <fullName evidence="2">Uncharacterized protein</fullName>
    </submittedName>
</protein>
<feature type="region of interest" description="Disordered" evidence="1">
    <location>
        <begin position="94"/>
        <end position="180"/>
    </location>
</feature>
<dbReference type="SUPFAM" id="SSF48403">
    <property type="entry name" value="Ankyrin repeat"/>
    <property type="match status" value="1"/>
</dbReference>
<dbReference type="Gene3D" id="1.25.40.20">
    <property type="entry name" value="Ankyrin repeat-containing domain"/>
    <property type="match status" value="1"/>
</dbReference>
<feature type="compositionally biased region" description="Basic and acidic residues" evidence="1">
    <location>
        <begin position="649"/>
        <end position="664"/>
    </location>
</feature>
<sequence>METSQASEYERYVCLWRAARRLEQAIQEDDASTVAVIIATYAAKLMVQQTKNRSIDSAPERDACWIPSALQQPLQLAVEACAHSVVRLLLAKGFDPNTGQLRPDAAGEWGISLDGEPPPPPPPPPPPTEPPETAETPQRRPSEPRSELTRSESSVRSSTPEREPHERTVGVRFKLSERQSRLESAESTVLAKEPHPRALATLQQNSSFLRDLVVRISPRALFAEPAEPVRRAADDLPRPVRPPLRVNKSLAAPLTTLRSRDGEQGTFSAVYGSPAYLRRLPPLFSAVVAEDAESVAELVGYGADVNVTDEFGNTPLHVCVCRAAPDEDCLHELVEMGATVYRANNSGVCAAQLYPPLAGLQAHVVECLVGALALQAARLADEASREPRAAAQLGLIRRLHCRGISRLFAREKGREEPASSGAASRSSAETSPRSARGSVRSRSGSVRRDREHREHREHRDDADNNAKTEMDASQRSHQLLQHLRQFSSVDGPPPEEDPDRCLDSLAVISQNPEVLYHVLGHLRAELTPIIEWLEQVTDKKTHRKLSKVLHTLLKTAVSHFSLPAHGRELTRCLRQLITMAAEMVQGSQDLQFTALNLMNRVVDHTVTRDGVSGAPETESHRESPAPELSSESRRGLWQQHLLDNPSGPERPRVGLEREPNVTGK</sequence>
<dbReference type="OrthoDB" id="6368632at2759"/>
<keyword evidence="3" id="KW-1185">Reference proteome</keyword>
<feature type="compositionally biased region" description="Pro residues" evidence="1">
    <location>
        <begin position="116"/>
        <end position="130"/>
    </location>
</feature>
<name>A0A6A4VLQ6_AMPAM</name>
<dbReference type="EMBL" id="VIIS01001642">
    <property type="protein sequence ID" value="KAF0295025.1"/>
    <property type="molecule type" value="Genomic_DNA"/>
</dbReference>
<organism evidence="2 3">
    <name type="scientific">Amphibalanus amphitrite</name>
    <name type="common">Striped barnacle</name>
    <name type="synonym">Balanus amphitrite</name>
    <dbReference type="NCBI Taxonomy" id="1232801"/>
    <lineage>
        <taxon>Eukaryota</taxon>
        <taxon>Metazoa</taxon>
        <taxon>Ecdysozoa</taxon>
        <taxon>Arthropoda</taxon>
        <taxon>Crustacea</taxon>
        <taxon>Multicrustacea</taxon>
        <taxon>Cirripedia</taxon>
        <taxon>Thoracica</taxon>
        <taxon>Thoracicalcarea</taxon>
        <taxon>Balanomorpha</taxon>
        <taxon>Balanoidea</taxon>
        <taxon>Balanidae</taxon>
        <taxon>Amphibalaninae</taxon>
        <taxon>Amphibalanus</taxon>
    </lineage>
</organism>
<dbReference type="Proteomes" id="UP000440578">
    <property type="component" value="Unassembled WGS sequence"/>
</dbReference>
<feature type="compositionally biased region" description="Basic and acidic residues" evidence="1">
    <location>
        <begin position="159"/>
        <end position="180"/>
    </location>
</feature>
<feature type="compositionally biased region" description="Basic and acidic residues" evidence="1">
    <location>
        <begin position="137"/>
        <end position="150"/>
    </location>
</feature>
<feature type="compositionally biased region" description="Basic and acidic residues" evidence="1">
    <location>
        <begin position="617"/>
        <end position="634"/>
    </location>
</feature>
<feature type="region of interest" description="Disordered" evidence="1">
    <location>
        <begin position="410"/>
        <end position="476"/>
    </location>
</feature>
<dbReference type="Pfam" id="PF00023">
    <property type="entry name" value="Ank"/>
    <property type="match status" value="1"/>
</dbReference>
<gene>
    <name evidence="2" type="ORF">FJT64_000696</name>
</gene>
<reference evidence="2 3" key="1">
    <citation type="submission" date="2019-07" db="EMBL/GenBank/DDBJ databases">
        <title>Draft genome assembly of a fouling barnacle, Amphibalanus amphitrite (Darwin, 1854): The first reference genome for Thecostraca.</title>
        <authorList>
            <person name="Kim W."/>
        </authorList>
    </citation>
    <scope>NUCLEOTIDE SEQUENCE [LARGE SCALE GENOMIC DNA]</scope>
    <source>
        <strain evidence="2">SNU_AA5</strain>
        <tissue evidence="2">Soma without cirri and trophi</tissue>
    </source>
</reference>
<comment type="caution">
    <text evidence="2">The sequence shown here is derived from an EMBL/GenBank/DDBJ whole genome shotgun (WGS) entry which is preliminary data.</text>
</comment>